<dbReference type="InterPro" id="IPR002559">
    <property type="entry name" value="Transposase_11"/>
</dbReference>
<dbReference type="InterPro" id="IPR052909">
    <property type="entry name" value="Transposase_6_like"/>
</dbReference>
<sequence length="253" mass="28488">MARRRYELTDGEWVIIGPLLPNKPRGVPRVDDRRVLNGILWRFRTGSPWAEIPERYGPSTTCYNRFVRWRKAGVWDRLLAAVSAAFAGEIVMIDSSCVRVHQHGATGKKGELGDRGMGRSRGGLTSKIHALVDADGRPVALRLTGGQVHDSQEAEALLETVPEGATLLGDKGYDSNAIREAAARKNVWANIPARSNRRQRFAFSGWVYRQRNLVERFFNRIKHFRGIATRYDKCPENYLAAVKLICARIWCAG</sequence>
<organism evidence="3 4">
    <name type="scientific">Sandarakinorhabdus cyanobacteriorum</name>
    <dbReference type="NCBI Taxonomy" id="1981098"/>
    <lineage>
        <taxon>Bacteria</taxon>
        <taxon>Pseudomonadati</taxon>
        <taxon>Pseudomonadota</taxon>
        <taxon>Alphaproteobacteria</taxon>
        <taxon>Sphingomonadales</taxon>
        <taxon>Sphingosinicellaceae</taxon>
        <taxon>Sandarakinorhabdus</taxon>
    </lineage>
</organism>
<protein>
    <submittedName>
        <fullName evidence="3">IS5/IS1182 family transposase</fullName>
    </submittedName>
</protein>
<keyword evidence="4" id="KW-1185">Reference proteome</keyword>
<dbReference type="PANTHER" id="PTHR46637">
    <property type="entry name" value="TIS1421-TRANSPOSASE PROTEIN A"/>
    <property type="match status" value="1"/>
</dbReference>
<dbReference type="InterPro" id="IPR012337">
    <property type="entry name" value="RNaseH-like_sf"/>
</dbReference>
<name>A0A255Z924_9SPHN</name>
<proteinExistence type="predicted"/>
<feature type="domain" description="Insertion element IS402-like" evidence="2">
    <location>
        <begin position="8"/>
        <end position="78"/>
    </location>
</feature>
<evidence type="ECO:0000259" key="2">
    <source>
        <dbReference type="Pfam" id="PF13340"/>
    </source>
</evidence>
<dbReference type="GO" id="GO:0003677">
    <property type="term" value="F:DNA binding"/>
    <property type="evidence" value="ECO:0007669"/>
    <property type="project" value="InterPro"/>
</dbReference>
<evidence type="ECO:0000313" key="4">
    <source>
        <dbReference type="Proteomes" id="UP000216991"/>
    </source>
</evidence>
<dbReference type="InterPro" id="IPR025161">
    <property type="entry name" value="IS402-like_dom"/>
</dbReference>
<dbReference type="Pfam" id="PF13340">
    <property type="entry name" value="DUF4096"/>
    <property type="match status" value="1"/>
</dbReference>
<dbReference type="SUPFAM" id="SSF53098">
    <property type="entry name" value="Ribonuclease H-like"/>
    <property type="match status" value="1"/>
</dbReference>
<evidence type="ECO:0000313" key="3">
    <source>
        <dbReference type="EMBL" id="OYQ37956.1"/>
    </source>
</evidence>
<gene>
    <name evidence="3" type="ORF">CHU93_00215</name>
</gene>
<dbReference type="RefSeq" id="WP_094472221.1">
    <property type="nucleotide sequence ID" value="NZ_NOXT01000014.1"/>
</dbReference>
<dbReference type="Proteomes" id="UP000216991">
    <property type="component" value="Unassembled WGS sequence"/>
</dbReference>
<dbReference type="OrthoDB" id="9798237at2"/>
<feature type="domain" description="Transposase IS4-like" evidence="1">
    <location>
        <begin position="89"/>
        <end position="248"/>
    </location>
</feature>
<reference evidence="3 4" key="1">
    <citation type="submission" date="2017-07" db="EMBL/GenBank/DDBJ databases">
        <title>Sandarakinorhabdus cyanobacteriorum sp. nov., a novel bacterium isolated from cyanobacterial aggregates in a eutrophic lake.</title>
        <authorList>
            <person name="Cai H."/>
        </authorList>
    </citation>
    <scope>NUCLEOTIDE SEQUENCE [LARGE SCALE GENOMIC DNA]</scope>
    <source>
        <strain evidence="3 4">TH057</strain>
    </source>
</reference>
<dbReference type="EMBL" id="NOXT01000014">
    <property type="protein sequence ID" value="OYQ37956.1"/>
    <property type="molecule type" value="Genomic_DNA"/>
</dbReference>
<dbReference type="Pfam" id="PF01609">
    <property type="entry name" value="DDE_Tnp_1"/>
    <property type="match status" value="1"/>
</dbReference>
<evidence type="ECO:0000259" key="1">
    <source>
        <dbReference type="Pfam" id="PF01609"/>
    </source>
</evidence>
<dbReference type="NCBIfam" id="NF033580">
    <property type="entry name" value="transpos_IS5_3"/>
    <property type="match status" value="1"/>
</dbReference>
<comment type="caution">
    <text evidence="3">The sequence shown here is derived from an EMBL/GenBank/DDBJ whole genome shotgun (WGS) entry which is preliminary data.</text>
</comment>
<dbReference type="GO" id="GO:0004803">
    <property type="term" value="F:transposase activity"/>
    <property type="evidence" value="ECO:0007669"/>
    <property type="project" value="InterPro"/>
</dbReference>
<dbReference type="AlphaFoldDB" id="A0A255Z924"/>
<dbReference type="GO" id="GO:0006313">
    <property type="term" value="P:DNA transposition"/>
    <property type="evidence" value="ECO:0007669"/>
    <property type="project" value="InterPro"/>
</dbReference>
<accession>A0A255Z924</accession>
<dbReference type="PANTHER" id="PTHR46637:SF1">
    <property type="entry name" value="BLL5188 PROTEIN"/>
    <property type="match status" value="1"/>
</dbReference>